<dbReference type="InterPro" id="IPR004468">
    <property type="entry name" value="CTP_synthase"/>
</dbReference>
<evidence type="ECO:0000259" key="10">
    <source>
        <dbReference type="Pfam" id="PF00117"/>
    </source>
</evidence>
<dbReference type="InterPro" id="IPR017926">
    <property type="entry name" value="GATASE"/>
</dbReference>
<accession>M3FM03</accession>
<dbReference type="EC" id="6.3.4.2" evidence="3"/>
<feature type="domain" description="Glutamine amidotransferase" evidence="10">
    <location>
        <begin position="2"/>
        <end position="49"/>
    </location>
</feature>
<dbReference type="GO" id="GO:0016740">
    <property type="term" value="F:transferase activity"/>
    <property type="evidence" value="ECO:0007669"/>
    <property type="project" value="UniProtKB-KW"/>
</dbReference>
<name>M3FM03_9LEPT</name>
<comment type="caution">
    <text evidence="11">The sequence shown here is derived from an EMBL/GenBank/DDBJ whole genome shotgun (WGS) entry which is preliminary data.</text>
</comment>
<dbReference type="SUPFAM" id="SSF52317">
    <property type="entry name" value="Class I glutamine amidotransferase-like"/>
    <property type="match status" value="1"/>
</dbReference>
<evidence type="ECO:0000256" key="6">
    <source>
        <dbReference type="ARBA" id="ARBA00022840"/>
    </source>
</evidence>
<evidence type="ECO:0000256" key="7">
    <source>
        <dbReference type="ARBA" id="ARBA00022962"/>
    </source>
</evidence>
<evidence type="ECO:0000256" key="3">
    <source>
        <dbReference type="ARBA" id="ARBA00012291"/>
    </source>
</evidence>
<dbReference type="GO" id="GO:0005524">
    <property type="term" value="F:ATP binding"/>
    <property type="evidence" value="ECO:0007669"/>
    <property type="project" value="UniProtKB-KW"/>
</dbReference>
<evidence type="ECO:0000256" key="9">
    <source>
        <dbReference type="ARBA" id="ARBA00047781"/>
    </source>
</evidence>
<organism evidence="11 12">
    <name type="scientific">Leptospira weilii serovar Topaz str. LT2116</name>
    <dbReference type="NCBI Taxonomy" id="1088540"/>
    <lineage>
        <taxon>Bacteria</taxon>
        <taxon>Pseudomonadati</taxon>
        <taxon>Spirochaetota</taxon>
        <taxon>Spirochaetia</taxon>
        <taxon>Leptospirales</taxon>
        <taxon>Leptospiraceae</taxon>
        <taxon>Leptospira</taxon>
    </lineage>
</organism>
<evidence type="ECO:0000256" key="1">
    <source>
        <dbReference type="ARBA" id="ARBA00005171"/>
    </source>
</evidence>
<proteinExistence type="inferred from homology"/>
<keyword evidence="8" id="KW-0665">Pyrimidine biosynthesis</keyword>
<dbReference type="AlphaFoldDB" id="M3FM03"/>
<comment type="catalytic activity">
    <reaction evidence="9">
        <text>UTP + L-glutamine + ATP + H2O = CTP + L-glutamate + ADP + phosphate + 2 H(+)</text>
        <dbReference type="Rhea" id="RHEA:26426"/>
        <dbReference type="ChEBI" id="CHEBI:15377"/>
        <dbReference type="ChEBI" id="CHEBI:15378"/>
        <dbReference type="ChEBI" id="CHEBI:29985"/>
        <dbReference type="ChEBI" id="CHEBI:30616"/>
        <dbReference type="ChEBI" id="CHEBI:37563"/>
        <dbReference type="ChEBI" id="CHEBI:43474"/>
        <dbReference type="ChEBI" id="CHEBI:46398"/>
        <dbReference type="ChEBI" id="CHEBI:58359"/>
        <dbReference type="ChEBI" id="CHEBI:456216"/>
        <dbReference type="EC" id="6.3.4.2"/>
    </reaction>
</comment>
<gene>
    <name evidence="11" type="ORF">LEP1GSC188_5081</name>
</gene>
<evidence type="ECO:0000256" key="5">
    <source>
        <dbReference type="ARBA" id="ARBA00022741"/>
    </source>
</evidence>
<comment type="pathway">
    <text evidence="1">Pyrimidine metabolism; CTP biosynthesis via de novo pathway; CTP from UDP: step 2/2.</text>
</comment>
<keyword evidence="7 11" id="KW-0315">Glutamine amidotransferase</keyword>
<evidence type="ECO:0000313" key="12">
    <source>
        <dbReference type="Proteomes" id="UP000011770"/>
    </source>
</evidence>
<dbReference type="InterPro" id="IPR029062">
    <property type="entry name" value="Class_I_gatase-like"/>
</dbReference>
<dbReference type="GO" id="GO:0005829">
    <property type="term" value="C:cytosol"/>
    <property type="evidence" value="ECO:0007669"/>
    <property type="project" value="TreeGrafter"/>
</dbReference>
<keyword evidence="6" id="KW-0067">ATP-binding</keyword>
<keyword evidence="4" id="KW-0436">Ligase</keyword>
<evidence type="ECO:0000256" key="2">
    <source>
        <dbReference type="ARBA" id="ARBA00007533"/>
    </source>
</evidence>
<comment type="similarity">
    <text evidence="2">Belongs to the CTP synthase family.</text>
</comment>
<keyword evidence="5" id="KW-0547">Nucleotide-binding</keyword>
<evidence type="ECO:0000313" key="11">
    <source>
        <dbReference type="EMBL" id="EMF81412.1"/>
    </source>
</evidence>
<dbReference type="Proteomes" id="UP000011770">
    <property type="component" value="Unassembled WGS sequence"/>
</dbReference>
<dbReference type="GO" id="GO:0003883">
    <property type="term" value="F:CTP synthase activity"/>
    <property type="evidence" value="ECO:0007669"/>
    <property type="project" value="UniProtKB-EC"/>
</dbReference>
<dbReference type="PANTHER" id="PTHR11550:SF0">
    <property type="entry name" value="CTP SYNTHASE-RELATED"/>
    <property type="match status" value="1"/>
</dbReference>
<protein>
    <recommendedName>
        <fullName evidence="3">CTP synthase (glutamine hydrolyzing)</fullName>
        <ecNumber evidence="3">6.3.4.2</ecNumber>
    </recommendedName>
</protein>
<dbReference type="GO" id="GO:0042802">
    <property type="term" value="F:identical protein binding"/>
    <property type="evidence" value="ECO:0007669"/>
    <property type="project" value="TreeGrafter"/>
</dbReference>
<evidence type="ECO:0000256" key="4">
    <source>
        <dbReference type="ARBA" id="ARBA00022598"/>
    </source>
</evidence>
<dbReference type="UniPathway" id="UPA00159">
    <property type="reaction ID" value="UER00277"/>
</dbReference>
<dbReference type="Gene3D" id="3.40.50.880">
    <property type="match status" value="1"/>
</dbReference>
<reference evidence="11 12" key="1">
    <citation type="submission" date="2013-01" db="EMBL/GenBank/DDBJ databases">
        <authorList>
            <person name="Harkins D.M."/>
            <person name="Durkin A.S."/>
            <person name="Brinkac L.M."/>
            <person name="Haft D.H."/>
            <person name="Selengut J.D."/>
            <person name="Sanka R."/>
            <person name="DePew J."/>
            <person name="Purushe J."/>
            <person name="Tulsiani S.M."/>
            <person name="Graham G.C."/>
            <person name="Burns M.-A."/>
            <person name="Dohnt M.F."/>
            <person name="Smythe L.D."/>
            <person name="McKay D.B."/>
            <person name="Craig S.B."/>
            <person name="Vinetz J.M."/>
            <person name="Sutton G.G."/>
            <person name="Nierman W.C."/>
            <person name="Fouts D.E."/>
        </authorList>
    </citation>
    <scope>NUCLEOTIDE SEQUENCE [LARGE SCALE GENOMIC DNA]</scope>
    <source>
        <strain evidence="11 12">LT2116</strain>
    </source>
</reference>
<dbReference type="PROSITE" id="PS51273">
    <property type="entry name" value="GATASE_TYPE_1"/>
    <property type="match status" value="1"/>
</dbReference>
<sequence length="60" mass="6670">MVISGTSPDDSLVEIVEIPKHSWFVGVQFHPEFQSRPTKPHPLFAGFIRAAVKYSKKGSS</sequence>
<dbReference type="Pfam" id="PF00117">
    <property type="entry name" value="GATase"/>
    <property type="match status" value="1"/>
</dbReference>
<keyword evidence="11" id="KW-0808">Transferase</keyword>
<dbReference type="GO" id="GO:0044210">
    <property type="term" value="P:'de novo' CTP biosynthetic process"/>
    <property type="evidence" value="ECO:0007669"/>
    <property type="project" value="UniProtKB-UniPathway"/>
</dbReference>
<dbReference type="EMBL" id="AHOR02000035">
    <property type="protein sequence ID" value="EMF81412.1"/>
    <property type="molecule type" value="Genomic_DNA"/>
</dbReference>
<dbReference type="PANTHER" id="PTHR11550">
    <property type="entry name" value="CTP SYNTHASE"/>
    <property type="match status" value="1"/>
</dbReference>
<dbReference type="GO" id="GO:0019856">
    <property type="term" value="P:pyrimidine nucleobase biosynthetic process"/>
    <property type="evidence" value="ECO:0007669"/>
    <property type="project" value="TreeGrafter"/>
</dbReference>
<evidence type="ECO:0000256" key="8">
    <source>
        <dbReference type="ARBA" id="ARBA00022975"/>
    </source>
</evidence>